<keyword evidence="1 4" id="KW-0808">Transferase</keyword>
<gene>
    <name evidence="4" type="ORF">JOF56_007692</name>
</gene>
<keyword evidence="2 4" id="KW-0012">Acyltransferase</keyword>
<dbReference type="RefSeq" id="WP_209644277.1">
    <property type="nucleotide sequence ID" value="NZ_JAGINW010000001.1"/>
</dbReference>
<name>A0ABS4TSC8_9PSEU</name>
<dbReference type="InterPro" id="IPR016181">
    <property type="entry name" value="Acyl_CoA_acyltransferase"/>
</dbReference>
<dbReference type="SUPFAM" id="SSF55729">
    <property type="entry name" value="Acyl-CoA N-acyltransferases (Nat)"/>
    <property type="match status" value="1"/>
</dbReference>
<dbReference type="InterPro" id="IPR000182">
    <property type="entry name" value="GNAT_dom"/>
</dbReference>
<dbReference type="EC" id="2.3.1.183" evidence="4"/>
<dbReference type="Gene3D" id="3.40.630.30">
    <property type="match status" value="1"/>
</dbReference>
<dbReference type="Proteomes" id="UP001519332">
    <property type="component" value="Unassembled WGS sequence"/>
</dbReference>
<reference evidence="4 5" key="1">
    <citation type="submission" date="2021-03" db="EMBL/GenBank/DDBJ databases">
        <title>Sequencing the genomes of 1000 actinobacteria strains.</title>
        <authorList>
            <person name="Klenk H.-P."/>
        </authorList>
    </citation>
    <scope>NUCLEOTIDE SEQUENCE [LARGE SCALE GENOMIC DNA]</scope>
    <source>
        <strain evidence="4 5">DSM 46670</strain>
    </source>
</reference>
<protein>
    <submittedName>
        <fullName evidence="4">Phosphinothricin acetyltransferase</fullName>
        <ecNumber evidence="4">2.3.1.183</ecNumber>
    </submittedName>
</protein>
<evidence type="ECO:0000313" key="4">
    <source>
        <dbReference type="EMBL" id="MBP2327307.1"/>
    </source>
</evidence>
<dbReference type="PANTHER" id="PTHR43072:SF23">
    <property type="entry name" value="UPF0039 PROTEIN C11D3.02C"/>
    <property type="match status" value="1"/>
</dbReference>
<accession>A0ABS4TSC8</accession>
<dbReference type="GO" id="GO:0102971">
    <property type="term" value="F:phosphinothricin N-acetyltransferase activity"/>
    <property type="evidence" value="ECO:0007669"/>
    <property type="project" value="UniProtKB-EC"/>
</dbReference>
<evidence type="ECO:0000313" key="5">
    <source>
        <dbReference type="Proteomes" id="UP001519332"/>
    </source>
</evidence>
<evidence type="ECO:0000259" key="3">
    <source>
        <dbReference type="PROSITE" id="PS51186"/>
    </source>
</evidence>
<keyword evidence="5" id="KW-1185">Reference proteome</keyword>
<proteinExistence type="predicted"/>
<organism evidence="4 5">
    <name type="scientific">Kibdelosporangium banguiense</name>
    <dbReference type="NCBI Taxonomy" id="1365924"/>
    <lineage>
        <taxon>Bacteria</taxon>
        <taxon>Bacillati</taxon>
        <taxon>Actinomycetota</taxon>
        <taxon>Actinomycetes</taxon>
        <taxon>Pseudonocardiales</taxon>
        <taxon>Pseudonocardiaceae</taxon>
        <taxon>Kibdelosporangium</taxon>
    </lineage>
</organism>
<dbReference type="CDD" id="cd04301">
    <property type="entry name" value="NAT_SF"/>
    <property type="match status" value="1"/>
</dbReference>
<dbReference type="PROSITE" id="PS51186">
    <property type="entry name" value="GNAT"/>
    <property type="match status" value="1"/>
</dbReference>
<evidence type="ECO:0000256" key="2">
    <source>
        <dbReference type="ARBA" id="ARBA00023315"/>
    </source>
</evidence>
<feature type="domain" description="N-acetyltransferase" evidence="3">
    <location>
        <begin position="8"/>
        <end position="165"/>
    </location>
</feature>
<evidence type="ECO:0000256" key="1">
    <source>
        <dbReference type="ARBA" id="ARBA00022679"/>
    </source>
</evidence>
<dbReference type="Pfam" id="PF00583">
    <property type="entry name" value="Acetyltransf_1"/>
    <property type="match status" value="1"/>
</dbReference>
<dbReference type="EMBL" id="JAGINW010000001">
    <property type="protein sequence ID" value="MBP2327307.1"/>
    <property type="molecule type" value="Genomic_DNA"/>
</dbReference>
<sequence>MTGTINTVRMRAAQETDVPAINDIYNEAVADQVATCDLSNVPVDERRDWLARQRHPYGVWVAVDSAGVEGWVGLFPYDSKPCFHRTATFATYVRRSARGKGVGRQLRAWMIDRAREHGFHTIVNRVWATNDASIALAKRFGFVEVGRMRELVDVDGTYVDCVFFQLVLEAGEDDDDWGVG</sequence>
<dbReference type="PANTHER" id="PTHR43072">
    <property type="entry name" value="N-ACETYLTRANSFERASE"/>
    <property type="match status" value="1"/>
</dbReference>
<comment type="caution">
    <text evidence="4">The sequence shown here is derived from an EMBL/GenBank/DDBJ whole genome shotgun (WGS) entry which is preliminary data.</text>
</comment>